<proteinExistence type="predicted"/>
<dbReference type="Proteomes" id="UP000663918">
    <property type="component" value="Chromosome"/>
</dbReference>
<evidence type="ECO:0000313" key="1">
    <source>
        <dbReference type="EMBL" id="QTC92012.1"/>
    </source>
</evidence>
<dbReference type="RefSeq" id="WP_207871329.1">
    <property type="nucleotide sequence ID" value="NZ_CP062222.1"/>
</dbReference>
<dbReference type="PROSITE" id="PS51257">
    <property type="entry name" value="PROKAR_LIPOPROTEIN"/>
    <property type="match status" value="1"/>
</dbReference>
<dbReference type="AlphaFoldDB" id="A0A975C362"/>
<sequence length="148" mass="15260">MRLTPLITCIAAGLTVSGCVTLGGGDDAPSGPPTVIRTPGEPAPPHARLYADCLAASVAAGTYEKEPGVELLRLTCAGAPARAFYDALAAWASTGGGSEVVAEGRTWRYTQKIVRNPYGLDDCSTDNAGDYRCTITLNVGDFLSAPAI</sequence>
<keyword evidence="2" id="KW-1185">Reference proteome</keyword>
<evidence type="ECO:0000313" key="2">
    <source>
        <dbReference type="Proteomes" id="UP000663918"/>
    </source>
</evidence>
<dbReference type="KEGG" id="bgoe:IFJ75_03595"/>
<reference evidence="1" key="1">
    <citation type="submission" date="2020-09" db="EMBL/GenBank/DDBJ databases">
        <title>Brevundimonas sp. LVF2 isolated from a puddle in Goettingen, Germany.</title>
        <authorList>
            <person name="Friedrich I."/>
            <person name="Klassen A."/>
            <person name="Hannes N."/>
            <person name="Schneider D."/>
            <person name="Hertel R."/>
            <person name="Daniel R."/>
        </authorList>
    </citation>
    <scope>NUCLEOTIDE SEQUENCE</scope>
    <source>
        <strain evidence="1">LVF2</strain>
    </source>
</reference>
<evidence type="ECO:0008006" key="3">
    <source>
        <dbReference type="Google" id="ProtNLM"/>
    </source>
</evidence>
<gene>
    <name evidence="1" type="ORF">IFJ75_03595</name>
</gene>
<accession>A0A975C362</accession>
<organism evidence="1 2">
    <name type="scientific">Brevundimonas goettingensis</name>
    <dbReference type="NCBI Taxonomy" id="2774190"/>
    <lineage>
        <taxon>Bacteria</taxon>
        <taxon>Pseudomonadati</taxon>
        <taxon>Pseudomonadota</taxon>
        <taxon>Alphaproteobacteria</taxon>
        <taxon>Caulobacterales</taxon>
        <taxon>Caulobacteraceae</taxon>
        <taxon>Brevundimonas</taxon>
    </lineage>
</organism>
<dbReference type="EMBL" id="CP062222">
    <property type="protein sequence ID" value="QTC92012.1"/>
    <property type="molecule type" value="Genomic_DNA"/>
</dbReference>
<protein>
    <recommendedName>
        <fullName evidence="3">Lipoprotein</fullName>
    </recommendedName>
</protein>
<name>A0A975C362_9CAUL</name>